<dbReference type="AlphaFoldDB" id="A0A5J4WA66"/>
<dbReference type="InterPro" id="IPR045455">
    <property type="entry name" value="NrS-1_pol-like_helicase"/>
</dbReference>
<accession>A0A5J4WA66</accession>
<dbReference type="EMBL" id="SNRW01002791">
    <property type="protein sequence ID" value="KAA6391700.1"/>
    <property type="molecule type" value="Genomic_DNA"/>
</dbReference>
<sequence>MTTEESTSVQTISNESINVKYITLEKGPKRQYNRKSKTDDKTKKLMDKLLEEQELARIKREQDEFDAQKKEVEEQEFTRHIIEDIAQKKLKKQEKQEQQIEMDQFLEKLIPIAAQMKEETVSKTIMERVKNAMINTVNYTKIGQKEGEKKQVTGKLIDLALVEDGDLCVIDFDINKKLSIENTDKIRQNIIDNMLPANVGLVKTAYGGLHAYCNRDGYTLPSNRCVKCIVLDNIEIDIFGQMFKYKEHGGMEQKELVQNRIVGPNSSFRETKNNKRETLKYEAINDWANMTHLASLREILDSWNVDIEIPFKDYIDKVNMREFGWQITEEGTIDKMSDEIAQACVNGLKNLEIHNYPQPINMEVSLLSIFSGLYGITNEQIRAEGMKNIRQFNKLTSNAEKNYGETSFNGERKLNPWILTKILRYHNKDYYEQTIKPLLKQNYEVKKQQKISDTVQQIEKYEIDLKDQFTLIDVSSKALNGKYENKLELVAQDLLRIIKVIPCQNGWCFIIKEYDYFDKMGKKHITAIDALEQYHSLFEKIGMKFTSNNEGIFSVFQGFKYMQLDEVDQIKIEKFLGLVKDTISANDERNVGKKTETAIILKGLQGIGKNVFTNVLCELLAGYSSKNITDIDDLVGKFNTAIENKMLAIANEMKNFGE</sequence>
<dbReference type="Proteomes" id="UP000324800">
    <property type="component" value="Unassembled WGS sequence"/>
</dbReference>
<organism evidence="3 4">
    <name type="scientific">Streblomastix strix</name>
    <dbReference type="NCBI Taxonomy" id="222440"/>
    <lineage>
        <taxon>Eukaryota</taxon>
        <taxon>Metamonada</taxon>
        <taxon>Preaxostyla</taxon>
        <taxon>Oxymonadida</taxon>
        <taxon>Streblomastigidae</taxon>
        <taxon>Streblomastix</taxon>
    </lineage>
</organism>
<keyword evidence="1" id="KW-0175">Coiled coil</keyword>
<feature type="domain" description="NrS-1 polymerase-like helicase" evidence="2">
    <location>
        <begin position="601"/>
        <end position="654"/>
    </location>
</feature>
<evidence type="ECO:0000313" key="4">
    <source>
        <dbReference type="Proteomes" id="UP000324800"/>
    </source>
</evidence>
<feature type="coiled-coil region" evidence="1">
    <location>
        <begin position="51"/>
        <end position="108"/>
    </location>
</feature>
<evidence type="ECO:0000313" key="3">
    <source>
        <dbReference type="EMBL" id="KAA6391700.1"/>
    </source>
</evidence>
<evidence type="ECO:0000256" key="1">
    <source>
        <dbReference type="SAM" id="Coils"/>
    </source>
</evidence>
<comment type="caution">
    <text evidence="3">The sequence shown here is derived from an EMBL/GenBank/DDBJ whole genome shotgun (WGS) entry which is preliminary data.</text>
</comment>
<feature type="non-terminal residue" evidence="3">
    <location>
        <position position="658"/>
    </location>
</feature>
<gene>
    <name evidence="3" type="ORF">EZS28_012775</name>
</gene>
<name>A0A5J4WA66_9EUKA</name>
<protein>
    <recommendedName>
        <fullName evidence="2">NrS-1 polymerase-like helicase domain-containing protein</fullName>
    </recommendedName>
</protein>
<evidence type="ECO:0000259" key="2">
    <source>
        <dbReference type="Pfam" id="PF19263"/>
    </source>
</evidence>
<reference evidence="3 4" key="1">
    <citation type="submission" date="2019-03" db="EMBL/GenBank/DDBJ databases">
        <title>Single cell metagenomics reveals metabolic interactions within the superorganism composed of flagellate Streblomastix strix and complex community of Bacteroidetes bacteria on its surface.</title>
        <authorList>
            <person name="Treitli S.C."/>
            <person name="Kolisko M."/>
            <person name="Husnik F."/>
            <person name="Keeling P."/>
            <person name="Hampl V."/>
        </authorList>
    </citation>
    <scope>NUCLEOTIDE SEQUENCE [LARGE SCALE GENOMIC DNA]</scope>
    <source>
        <strain evidence="3">ST1C</strain>
    </source>
</reference>
<dbReference type="Pfam" id="PF19263">
    <property type="entry name" value="DUF5906"/>
    <property type="match status" value="1"/>
</dbReference>
<proteinExistence type="predicted"/>